<name>A0A2I1M5I0_9BIFI</name>
<dbReference type="RefSeq" id="WP_101541314.1">
    <property type="nucleotide sequence ID" value="NZ_PKGU01000002.1"/>
</dbReference>
<evidence type="ECO:0000313" key="3">
    <source>
        <dbReference type="Proteomes" id="UP000242263"/>
    </source>
</evidence>
<dbReference type="Pfam" id="PF02566">
    <property type="entry name" value="OsmC"/>
    <property type="match status" value="1"/>
</dbReference>
<dbReference type="NCBIfam" id="TIGR03561">
    <property type="entry name" value="organ_hyd_perox"/>
    <property type="match status" value="1"/>
</dbReference>
<sequence>MATYTAVATVTGGRAGHATSVNPDAEFDISAPAQLGGTGEGVNPEQLFAVGWGACYQSALMAAAKEKRVNAMTIMKSKVRVNVTLTHEETADLSAKIEVFVPDMELDQVQELVDLANTICPYSKATEGNIPMETVAVASLGE</sequence>
<dbReference type="Gene3D" id="3.30.300.20">
    <property type="match status" value="1"/>
</dbReference>
<dbReference type="InterPro" id="IPR036102">
    <property type="entry name" value="OsmC/Ohrsf"/>
</dbReference>
<evidence type="ECO:0000256" key="1">
    <source>
        <dbReference type="ARBA" id="ARBA00007378"/>
    </source>
</evidence>
<reference evidence="2 3" key="1">
    <citation type="submission" date="2017-12" db="EMBL/GenBank/DDBJ databases">
        <title>Phylogenetic diversity of female urinary microbiome.</title>
        <authorList>
            <person name="Thomas-White K."/>
            <person name="Wolfe A.J."/>
        </authorList>
    </citation>
    <scope>NUCLEOTIDE SEQUENCE [LARGE SCALE GENOMIC DNA]</scope>
    <source>
        <strain evidence="2 3">UMB0064</strain>
    </source>
</reference>
<dbReference type="InterPro" id="IPR003718">
    <property type="entry name" value="OsmC/Ohr_fam"/>
</dbReference>
<dbReference type="EMBL" id="PKGU01000002">
    <property type="protein sequence ID" value="PKZ15369.1"/>
    <property type="molecule type" value="Genomic_DNA"/>
</dbReference>
<dbReference type="SUPFAM" id="SSF82784">
    <property type="entry name" value="OsmC-like"/>
    <property type="match status" value="1"/>
</dbReference>
<dbReference type="PANTHER" id="PTHR33797:SF2">
    <property type="entry name" value="ORGANIC HYDROPEROXIDE RESISTANCE PROTEIN-LIKE"/>
    <property type="match status" value="1"/>
</dbReference>
<dbReference type="InterPro" id="IPR019953">
    <property type="entry name" value="OHR"/>
</dbReference>
<accession>A0A2I1M5I0</accession>
<dbReference type="InterPro" id="IPR015946">
    <property type="entry name" value="KH_dom-like_a/b"/>
</dbReference>
<dbReference type="Proteomes" id="UP000242263">
    <property type="component" value="Unassembled WGS sequence"/>
</dbReference>
<dbReference type="AlphaFoldDB" id="A0A2I1M5I0"/>
<comment type="caution">
    <text evidence="2">The sequence shown here is derived from an EMBL/GenBank/DDBJ whole genome shotgun (WGS) entry which is preliminary data.</text>
</comment>
<evidence type="ECO:0000313" key="2">
    <source>
        <dbReference type="EMBL" id="PKZ15369.1"/>
    </source>
</evidence>
<dbReference type="Gene3D" id="2.20.25.10">
    <property type="match status" value="1"/>
</dbReference>
<gene>
    <name evidence="2" type="ORF">CYJ32_03045</name>
</gene>
<proteinExistence type="inferred from homology"/>
<organism evidence="2 3">
    <name type="scientific">Alloscardovia omnicolens</name>
    <dbReference type="NCBI Taxonomy" id="419015"/>
    <lineage>
        <taxon>Bacteria</taxon>
        <taxon>Bacillati</taxon>
        <taxon>Actinomycetota</taxon>
        <taxon>Actinomycetes</taxon>
        <taxon>Bifidobacteriales</taxon>
        <taxon>Bifidobacteriaceae</taxon>
        <taxon>Alloscardovia</taxon>
    </lineage>
</organism>
<protein>
    <submittedName>
        <fullName evidence="2">Ohr subfamily peroxiredoxin</fullName>
    </submittedName>
</protein>
<dbReference type="GO" id="GO:0006979">
    <property type="term" value="P:response to oxidative stress"/>
    <property type="evidence" value="ECO:0007669"/>
    <property type="project" value="InterPro"/>
</dbReference>
<dbReference type="PANTHER" id="PTHR33797">
    <property type="entry name" value="ORGANIC HYDROPEROXIDE RESISTANCE PROTEIN-LIKE"/>
    <property type="match status" value="1"/>
</dbReference>
<comment type="similarity">
    <text evidence="1">Belongs to the OsmC/Ohr family.</text>
</comment>